<dbReference type="SFLD" id="SFLDS00019">
    <property type="entry name" value="Glutathione_Transferase_(cytos"/>
    <property type="match status" value="1"/>
</dbReference>
<dbReference type="GO" id="GO:0004364">
    <property type="term" value="F:glutathione transferase activity"/>
    <property type="evidence" value="ECO:0007669"/>
    <property type="project" value="TreeGrafter"/>
</dbReference>
<feature type="non-terminal residue" evidence="2">
    <location>
        <position position="93"/>
    </location>
</feature>
<protein>
    <recommendedName>
        <fullName evidence="1">GST N-terminal domain-containing protein</fullName>
    </recommendedName>
</protein>
<dbReference type="InterPro" id="IPR036249">
    <property type="entry name" value="Thioredoxin-like_sf"/>
</dbReference>
<proteinExistence type="predicted"/>
<dbReference type="CDD" id="cd03046">
    <property type="entry name" value="GST_N_GTT1_like"/>
    <property type="match status" value="1"/>
</dbReference>
<organism evidence="2">
    <name type="scientific">marine metagenome</name>
    <dbReference type="NCBI Taxonomy" id="408172"/>
    <lineage>
        <taxon>unclassified sequences</taxon>
        <taxon>metagenomes</taxon>
        <taxon>ecological metagenomes</taxon>
    </lineage>
</organism>
<evidence type="ECO:0000259" key="1">
    <source>
        <dbReference type="PROSITE" id="PS50404"/>
    </source>
</evidence>
<gene>
    <name evidence="2" type="ORF">METZ01_LOCUS465657</name>
</gene>
<dbReference type="GO" id="GO:0006749">
    <property type="term" value="P:glutathione metabolic process"/>
    <property type="evidence" value="ECO:0007669"/>
    <property type="project" value="TreeGrafter"/>
</dbReference>
<reference evidence="2" key="1">
    <citation type="submission" date="2018-05" db="EMBL/GenBank/DDBJ databases">
        <authorList>
            <person name="Lanie J.A."/>
            <person name="Ng W.-L."/>
            <person name="Kazmierczak K.M."/>
            <person name="Andrzejewski T.M."/>
            <person name="Davidsen T.M."/>
            <person name="Wayne K.J."/>
            <person name="Tettelin H."/>
            <person name="Glass J.I."/>
            <person name="Rusch D."/>
            <person name="Podicherti R."/>
            <person name="Tsui H.-C.T."/>
            <person name="Winkler M.E."/>
        </authorList>
    </citation>
    <scope>NUCLEOTIDE SEQUENCE</scope>
</reference>
<dbReference type="SUPFAM" id="SSF52833">
    <property type="entry name" value="Thioredoxin-like"/>
    <property type="match status" value="1"/>
</dbReference>
<accession>A0A383AYY7</accession>
<evidence type="ECO:0000313" key="2">
    <source>
        <dbReference type="EMBL" id="SVE12803.1"/>
    </source>
</evidence>
<feature type="domain" description="GST N-terminal" evidence="1">
    <location>
        <begin position="1"/>
        <end position="63"/>
    </location>
</feature>
<name>A0A383AYY7_9ZZZZ</name>
<dbReference type="EMBL" id="UINC01195986">
    <property type="protein sequence ID" value="SVE12803.1"/>
    <property type="molecule type" value="Genomic_DNA"/>
</dbReference>
<dbReference type="PANTHER" id="PTHR43969:SF9">
    <property type="entry name" value="GLUTATHIONE S TRANSFERASE D10, ISOFORM A-RELATED"/>
    <property type="match status" value="1"/>
</dbReference>
<dbReference type="AlphaFoldDB" id="A0A383AYY7"/>
<dbReference type="InterPro" id="IPR004045">
    <property type="entry name" value="Glutathione_S-Trfase_N"/>
</dbReference>
<dbReference type="PROSITE" id="PS50404">
    <property type="entry name" value="GST_NTER"/>
    <property type="match status" value="1"/>
</dbReference>
<dbReference type="PANTHER" id="PTHR43969">
    <property type="entry name" value="GLUTATHIONE S TRANSFERASE D10, ISOFORM A-RELATED"/>
    <property type="match status" value="1"/>
</dbReference>
<sequence>MCHELELEYEAKLIGSRTGETQSDEFRALNAKEKIPVLVDDGFVLSESAAIVTYLGDTYGPDTGLVPKPYTQQRALYNQWLSFIQMELDAHTL</sequence>
<dbReference type="Pfam" id="PF13409">
    <property type="entry name" value="GST_N_2"/>
    <property type="match status" value="1"/>
</dbReference>
<dbReference type="Gene3D" id="1.20.1050.130">
    <property type="match status" value="1"/>
</dbReference>
<dbReference type="InterPro" id="IPR040079">
    <property type="entry name" value="Glutathione_S-Trfase"/>
</dbReference>